<dbReference type="EMBL" id="JAATIS010003638">
    <property type="protein sequence ID" value="KAG2463712.1"/>
    <property type="molecule type" value="Genomic_DNA"/>
</dbReference>
<evidence type="ECO:0000256" key="1">
    <source>
        <dbReference type="ARBA" id="ARBA00007114"/>
    </source>
</evidence>
<gene>
    <name evidence="3" type="primary">Bysl_1</name>
    <name evidence="3" type="ORF">GTO96_0002132</name>
</gene>
<evidence type="ECO:0000313" key="3">
    <source>
        <dbReference type="EMBL" id="KAG2463712.1"/>
    </source>
</evidence>
<evidence type="ECO:0000256" key="2">
    <source>
        <dbReference type="SAM" id="MobiDB-lite"/>
    </source>
</evidence>
<reference evidence="3 4" key="1">
    <citation type="journal article" date="2021" name="Cell">
        <title>Tracing the genetic footprints of vertebrate landing in non-teleost ray-finned fishes.</title>
        <authorList>
            <person name="Bi X."/>
            <person name="Wang K."/>
            <person name="Yang L."/>
            <person name="Pan H."/>
            <person name="Jiang H."/>
            <person name="Wei Q."/>
            <person name="Fang M."/>
            <person name="Yu H."/>
            <person name="Zhu C."/>
            <person name="Cai Y."/>
            <person name="He Y."/>
            <person name="Gan X."/>
            <person name="Zeng H."/>
            <person name="Yu D."/>
            <person name="Zhu Y."/>
            <person name="Jiang H."/>
            <person name="Qiu Q."/>
            <person name="Yang H."/>
            <person name="Zhang Y.E."/>
            <person name="Wang W."/>
            <person name="Zhu M."/>
            <person name="He S."/>
            <person name="Zhang G."/>
        </authorList>
    </citation>
    <scope>NUCLEOTIDE SEQUENCE [LARGE SCALE GENOMIC DNA]</scope>
    <source>
        <strain evidence="3">Bchr_013</strain>
    </source>
</reference>
<dbReference type="GO" id="GO:0030688">
    <property type="term" value="C:preribosome, small subunit precursor"/>
    <property type="evidence" value="ECO:0007669"/>
    <property type="project" value="TreeGrafter"/>
</dbReference>
<organism evidence="3 4">
    <name type="scientific">Polypterus senegalus</name>
    <name type="common">Senegal bichir</name>
    <dbReference type="NCBI Taxonomy" id="55291"/>
    <lineage>
        <taxon>Eukaryota</taxon>
        <taxon>Metazoa</taxon>
        <taxon>Chordata</taxon>
        <taxon>Craniata</taxon>
        <taxon>Vertebrata</taxon>
        <taxon>Euteleostomi</taxon>
        <taxon>Actinopterygii</taxon>
        <taxon>Polypteriformes</taxon>
        <taxon>Polypteridae</taxon>
        <taxon>Polypterus</taxon>
    </lineage>
</organism>
<comment type="similarity">
    <text evidence="1">Belongs to the bystin family.</text>
</comment>
<dbReference type="GO" id="GO:0006364">
    <property type="term" value="P:rRNA processing"/>
    <property type="evidence" value="ECO:0007669"/>
    <property type="project" value="TreeGrafter"/>
</dbReference>
<protein>
    <submittedName>
        <fullName evidence="3">BYST protein</fullName>
    </submittedName>
</protein>
<evidence type="ECO:0000313" key="4">
    <source>
        <dbReference type="Proteomes" id="UP000886611"/>
    </source>
</evidence>
<dbReference type="InterPro" id="IPR007955">
    <property type="entry name" value="Bystin"/>
</dbReference>
<sequence length="279" mass="31367">MPKVKKAKGIGSEREKHVALADQILQDDSVRPSVRLKSRDRREEVDEQYVDEKLSRKILKQARIQQEELETEYGLGSKGKQKKTQTTVLGSASKDSDSEDEWPSLEQKEGEMDGIGEVEVNAEDEKAIEMFMNKNPPVRRTLADIIMEKITEKKTEVETVMSEVSGVPMAQLDPRVVEVYRGVKEQQLLLYGHVVRFPTLGILIVEDPNGYIRPRGHPRKAWLRQIEGHFRVEGQDCASAWEVANQDPELFHRVVGTAMCCTCACSPTGPDLLVIALGA</sequence>
<dbReference type="PANTHER" id="PTHR12821:SF0">
    <property type="entry name" value="BYSTIN"/>
    <property type="match status" value="1"/>
</dbReference>
<proteinExistence type="inferred from homology"/>
<feature type="region of interest" description="Disordered" evidence="2">
    <location>
        <begin position="70"/>
        <end position="113"/>
    </location>
</feature>
<dbReference type="GO" id="GO:0005737">
    <property type="term" value="C:cytoplasm"/>
    <property type="evidence" value="ECO:0007669"/>
    <property type="project" value="TreeGrafter"/>
</dbReference>
<accession>A0A8X7XCU7</accession>
<comment type="caution">
    <text evidence="3">The sequence shown here is derived from an EMBL/GenBank/DDBJ whole genome shotgun (WGS) entry which is preliminary data.</text>
</comment>
<keyword evidence="4" id="KW-1185">Reference proteome</keyword>
<feature type="region of interest" description="Disordered" evidence="2">
    <location>
        <begin position="1"/>
        <end position="47"/>
    </location>
</feature>
<dbReference type="AlphaFoldDB" id="A0A8X7XCU7"/>
<feature type="non-terminal residue" evidence="3">
    <location>
        <position position="279"/>
    </location>
</feature>
<dbReference type="Proteomes" id="UP000886611">
    <property type="component" value="Unassembled WGS sequence"/>
</dbReference>
<name>A0A8X7XCU7_POLSE</name>
<dbReference type="PANTHER" id="PTHR12821">
    <property type="entry name" value="BYSTIN"/>
    <property type="match status" value="1"/>
</dbReference>
<feature type="non-terminal residue" evidence="3">
    <location>
        <position position="1"/>
    </location>
</feature>
<dbReference type="GO" id="GO:0005730">
    <property type="term" value="C:nucleolus"/>
    <property type="evidence" value="ECO:0007669"/>
    <property type="project" value="TreeGrafter"/>
</dbReference>
<dbReference type="GO" id="GO:0030515">
    <property type="term" value="F:snoRNA binding"/>
    <property type="evidence" value="ECO:0007669"/>
    <property type="project" value="TreeGrafter"/>
</dbReference>